<feature type="compositionally biased region" description="Polar residues" evidence="1">
    <location>
        <begin position="151"/>
        <end position="164"/>
    </location>
</feature>
<accession>A0AAV9YYS8</accession>
<feature type="region of interest" description="Disordered" evidence="1">
    <location>
        <begin position="1"/>
        <end position="78"/>
    </location>
</feature>
<feature type="compositionally biased region" description="Polar residues" evidence="1">
    <location>
        <begin position="15"/>
        <end position="24"/>
    </location>
</feature>
<comment type="caution">
    <text evidence="2">The sequence shown here is derived from an EMBL/GenBank/DDBJ whole genome shotgun (WGS) entry which is preliminary data.</text>
</comment>
<dbReference type="EMBL" id="JAWWNJ010000283">
    <property type="protein sequence ID" value="KAK6966330.1"/>
    <property type="molecule type" value="Genomic_DNA"/>
</dbReference>
<evidence type="ECO:0000256" key="1">
    <source>
        <dbReference type="SAM" id="MobiDB-lite"/>
    </source>
</evidence>
<organism evidence="2 4">
    <name type="scientific">Favolaschia claudopus</name>
    <dbReference type="NCBI Taxonomy" id="2862362"/>
    <lineage>
        <taxon>Eukaryota</taxon>
        <taxon>Fungi</taxon>
        <taxon>Dikarya</taxon>
        <taxon>Basidiomycota</taxon>
        <taxon>Agaricomycotina</taxon>
        <taxon>Agaricomycetes</taxon>
        <taxon>Agaricomycetidae</taxon>
        <taxon>Agaricales</taxon>
        <taxon>Marasmiineae</taxon>
        <taxon>Mycenaceae</taxon>
        <taxon>Favolaschia</taxon>
    </lineage>
</organism>
<feature type="compositionally biased region" description="Low complexity" evidence="1">
    <location>
        <begin position="1"/>
        <end position="13"/>
    </location>
</feature>
<keyword evidence="4" id="KW-1185">Reference proteome</keyword>
<sequence>MPLSLSSPDLPLPATRNSAIQTPTRCFPPPPPSARADPVASLRHIHNLAHSASPPHSPSTNASEATWSTSSLPPSTRFSSHTRVPICVALRQLDNQVVAPPPPPFAKTYVPLLPAVWGLHSPSPLTAAPPDPILALHANTPLPPPRFNVLPSESTTSRTLASNSQPPPPPPICAPTFRRSELASRTFSSTTSCTFCSTPQPQPATHRRPTALTAAIHTIDGLF</sequence>
<reference evidence="2 4" key="1">
    <citation type="journal article" date="2024" name="J Genomics">
        <title>Draft genome sequencing and assembly of Favolaschia claudopus CIRM-BRFM 2984 isolated from oak limbs.</title>
        <authorList>
            <person name="Navarro D."/>
            <person name="Drula E."/>
            <person name="Chaduli D."/>
            <person name="Cazenave R."/>
            <person name="Ahrendt S."/>
            <person name="Wang J."/>
            <person name="Lipzen A."/>
            <person name="Daum C."/>
            <person name="Barry K."/>
            <person name="Grigoriev I.V."/>
            <person name="Favel A."/>
            <person name="Rosso M.N."/>
            <person name="Martin F."/>
        </authorList>
    </citation>
    <scope>NUCLEOTIDE SEQUENCE [LARGE SCALE GENOMIC DNA]</scope>
    <source>
        <strain evidence="2 4">CIRM-BRFM 2984</strain>
    </source>
</reference>
<dbReference type="AlphaFoldDB" id="A0AAV9YYS8"/>
<feature type="compositionally biased region" description="Low complexity" evidence="1">
    <location>
        <begin position="48"/>
        <end position="63"/>
    </location>
</feature>
<protein>
    <submittedName>
        <fullName evidence="2">Uncharacterized protein</fullName>
    </submittedName>
</protein>
<feature type="compositionally biased region" description="Polar residues" evidence="1">
    <location>
        <begin position="64"/>
        <end position="78"/>
    </location>
</feature>
<evidence type="ECO:0000313" key="4">
    <source>
        <dbReference type="Proteomes" id="UP001362999"/>
    </source>
</evidence>
<feature type="region of interest" description="Disordered" evidence="1">
    <location>
        <begin position="148"/>
        <end position="170"/>
    </location>
</feature>
<evidence type="ECO:0000313" key="2">
    <source>
        <dbReference type="EMBL" id="KAK6966330.1"/>
    </source>
</evidence>
<name>A0AAV9YYS8_9AGAR</name>
<gene>
    <name evidence="3" type="ORF">R3P38DRAFT_3371638</name>
    <name evidence="2" type="ORF">R3P38DRAFT_3381248</name>
</gene>
<dbReference type="Proteomes" id="UP001362999">
    <property type="component" value="Unassembled WGS sequence"/>
</dbReference>
<proteinExistence type="predicted"/>
<evidence type="ECO:0000313" key="3">
    <source>
        <dbReference type="EMBL" id="KAK6995864.1"/>
    </source>
</evidence>
<dbReference type="EMBL" id="JAWWNJ010000101">
    <property type="protein sequence ID" value="KAK6995864.1"/>
    <property type="molecule type" value="Genomic_DNA"/>
</dbReference>